<dbReference type="Proteomes" id="UP000054937">
    <property type="component" value="Unassembled WGS sequence"/>
</dbReference>
<keyword evidence="1" id="KW-0472">Membrane</keyword>
<dbReference type="EMBL" id="LDAU01000166">
    <property type="protein sequence ID" value="KRX01749.1"/>
    <property type="molecule type" value="Genomic_DNA"/>
</dbReference>
<keyword evidence="3" id="KW-1185">Reference proteome</keyword>
<keyword evidence="1" id="KW-1133">Transmembrane helix</keyword>
<protein>
    <recommendedName>
        <fullName evidence="4">C2 domain</fullName>
    </recommendedName>
</protein>
<evidence type="ECO:0000313" key="2">
    <source>
        <dbReference type="EMBL" id="KRX01749.1"/>
    </source>
</evidence>
<organism evidence="2 3">
    <name type="scientific">Pseudocohnilembus persalinus</name>
    <name type="common">Ciliate</name>
    <dbReference type="NCBI Taxonomy" id="266149"/>
    <lineage>
        <taxon>Eukaryota</taxon>
        <taxon>Sar</taxon>
        <taxon>Alveolata</taxon>
        <taxon>Ciliophora</taxon>
        <taxon>Intramacronucleata</taxon>
        <taxon>Oligohymenophorea</taxon>
        <taxon>Scuticociliatia</taxon>
        <taxon>Philasterida</taxon>
        <taxon>Pseudocohnilembidae</taxon>
        <taxon>Pseudocohnilembus</taxon>
    </lineage>
</organism>
<comment type="caution">
    <text evidence="2">The sequence shown here is derived from an EMBL/GenBank/DDBJ whole genome shotgun (WGS) entry which is preliminary data.</text>
</comment>
<evidence type="ECO:0000256" key="1">
    <source>
        <dbReference type="SAM" id="Phobius"/>
    </source>
</evidence>
<accession>A0A0V0QI99</accession>
<evidence type="ECO:0008006" key="4">
    <source>
        <dbReference type="Google" id="ProtNLM"/>
    </source>
</evidence>
<feature type="transmembrane region" description="Helical" evidence="1">
    <location>
        <begin position="470"/>
        <end position="493"/>
    </location>
</feature>
<feature type="transmembrane region" description="Helical" evidence="1">
    <location>
        <begin position="425"/>
        <end position="458"/>
    </location>
</feature>
<dbReference type="AlphaFoldDB" id="A0A0V0QI99"/>
<sequence>MKRQQRIEEIEKFFIKKFPNASLDREINQQDLKVMLDQLTRENGFFEYDDEIYNELVEQMQLKERYVTLRHFINIFIEAEQILNMKIEHLDTLIQKVTDSIEYIKDMTEELNKRDQYDNNQGNQQFKKNYLVLTGISIQNLNNITGTQNYSPYLQLEIGKYYYNKTQQMNNSSPNFDLRGTKLELHNLTDQISIRVIDDFLEQTNQSYKSEYGLIELSIDALPFFEDKQIQYNLIKDGSPLNTIIQITCHLEVNNYRQASVDLQQKLQFFWNQLDEQRIEKKDCEDQLKGLQTPFQVNYTNLNDEINQVPLYKDSNQTNQQKLGYYDQNNFQEPNYQHQYNQDQKQTNNDQSHLYQEQQFKQMNNQNDQQLFNPNQIEQPQYQEQHQNYQSPQYIQNKNHQYNANNEVDEEDFLDITNLLNKPQYLAFIMVILAIICCLERPQLVDILIGSGFIFFLKLAKFNEHNYEQILLYLLCGIGFTCFLDILWMIFYLSAFSDKKKCVDQGEESFQRGLVIVFTFLLFFWKFLVAGSFFVARSQSFHQQLANVQASVSEKLEESLHKSRLLNQSQLRIRQGSVSPYKINQ</sequence>
<dbReference type="InParanoid" id="A0A0V0QI99"/>
<proteinExistence type="predicted"/>
<evidence type="ECO:0000313" key="3">
    <source>
        <dbReference type="Proteomes" id="UP000054937"/>
    </source>
</evidence>
<name>A0A0V0QI99_PSEPJ</name>
<gene>
    <name evidence="2" type="ORF">PPERSA_01619</name>
</gene>
<feature type="transmembrane region" description="Helical" evidence="1">
    <location>
        <begin position="513"/>
        <end position="536"/>
    </location>
</feature>
<reference evidence="2 3" key="1">
    <citation type="journal article" date="2015" name="Sci. Rep.">
        <title>Genome of the facultative scuticociliatosis pathogen Pseudocohnilembus persalinus provides insight into its virulence through horizontal gene transfer.</title>
        <authorList>
            <person name="Xiong J."/>
            <person name="Wang G."/>
            <person name="Cheng J."/>
            <person name="Tian M."/>
            <person name="Pan X."/>
            <person name="Warren A."/>
            <person name="Jiang C."/>
            <person name="Yuan D."/>
            <person name="Miao W."/>
        </authorList>
    </citation>
    <scope>NUCLEOTIDE SEQUENCE [LARGE SCALE GENOMIC DNA]</scope>
    <source>
        <strain evidence="2">36N120E</strain>
    </source>
</reference>
<keyword evidence="1" id="KW-0812">Transmembrane</keyword>